<dbReference type="EMBL" id="GBRD01015047">
    <property type="protein sequence ID" value="JAG50779.1"/>
    <property type="molecule type" value="Transcribed_RNA"/>
</dbReference>
<dbReference type="EMBL" id="GBHO01028797">
    <property type="protein sequence ID" value="JAG14807.1"/>
    <property type="molecule type" value="Transcribed_RNA"/>
</dbReference>
<feature type="repeat" description="TPR" evidence="1">
    <location>
        <begin position="190"/>
        <end position="223"/>
    </location>
</feature>
<protein>
    <submittedName>
        <fullName evidence="2">Peptidyl-prolyl cis-trans isomerase FKBP4</fullName>
    </submittedName>
</protein>
<keyword evidence="2" id="KW-0413">Isomerase</keyword>
<evidence type="ECO:0000256" key="1">
    <source>
        <dbReference type="PROSITE-ProRule" id="PRU00339"/>
    </source>
</evidence>
<sequence length="260" mass="29323">MSWDWQSCDGEAKKRILVSGPVSERPADTSICSVIFSESSAEEIRNGSRDIKIGQADTEAERRLELIICSMVAGEEALADVGEGTVKVKLESFIRGKELFEMNNEEKLRLAAEHKERGTCLVMDGRFIDAFKRFQKAAKLLIFLDREEEPAASLFSAVCSNIVLCHLKNSRYEDAILAANKVLEKKPDNVKVLLRRALARQELRDFEKAQEDLAEVLRLEPANSLAANSLQSVKKEITEQNTKYEEMVKKMFPYSNKTST</sequence>
<dbReference type="InterPro" id="IPR011990">
    <property type="entry name" value="TPR-like_helical_dom_sf"/>
</dbReference>
<proteinExistence type="predicted"/>
<dbReference type="Gene3D" id="1.25.40.10">
    <property type="entry name" value="Tetratricopeptide repeat domain"/>
    <property type="match status" value="1"/>
</dbReference>
<dbReference type="PANTHER" id="PTHR46512">
    <property type="entry name" value="PEPTIDYLPROLYL ISOMERASE"/>
    <property type="match status" value="1"/>
</dbReference>
<gene>
    <name evidence="2" type="primary">FKBP4_3</name>
    <name evidence="2" type="ORF">CM83_27140</name>
</gene>
<dbReference type="GO" id="GO:0016853">
    <property type="term" value="F:isomerase activity"/>
    <property type="evidence" value="ECO:0007669"/>
    <property type="project" value="UniProtKB-KW"/>
</dbReference>
<dbReference type="SUPFAM" id="SSF48452">
    <property type="entry name" value="TPR-like"/>
    <property type="match status" value="1"/>
</dbReference>
<reference evidence="2" key="2">
    <citation type="submission" date="2014-07" db="EMBL/GenBank/DDBJ databases">
        <authorList>
            <person name="Hull J."/>
        </authorList>
    </citation>
    <scope>NUCLEOTIDE SEQUENCE</scope>
</reference>
<organism evidence="2">
    <name type="scientific">Lygus hesperus</name>
    <name type="common">Western plant bug</name>
    <dbReference type="NCBI Taxonomy" id="30085"/>
    <lineage>
        <taxon>Eukaryota</taxon>
        <taxon>Metazoa</taxon>
        <taxon>Ecdysozoa</taxon>
        <taxon>Arthropoda</taxon>
        <taxon>Hexapoda</taxon>
        <taxon>Insecta</taxon>
        <taxon>Pterygota</taxon>
        <taxon>Neoptera</taxon>
        <taxon>Paraneoptera</taxon>
        <taxon>Hemiptera</taxon>
        <taxon>Heteroptera</taxon>
        <taxon>Panheteroptera</taxon>
        <taxon>Cimicomorpha</taxon>
        <taxon>Miridae</taxon>
        <taxon>Mirini</taxon>
        <taxon>Lygus</taxon>
    </lineage>
</organism>
<reference evidence="2" key="1">
    <citation type="journal article" date="2014" name="PLoS ONE">
        <title>Transcriptome-Based Identification of ABC Transporters in the Western Tarnished Plant Bug Lygus hesperus.</title>
        <authorList>
            <person name="Hull J.J."/>
            <person name="Chaney K."/>
            <person name="Geib S.M."/>
            <person name="Fabrick J.A."/>
            <person name="Brent C.S."/>
            <person name="Walsh D."/>
            <person name="Lavine L.C."/>
        </authorList>
    </citation>
    <scope>NUCLEOTIDE SEQUENCE</scope>
</reference>
<accession>A0A0A9X252</accession>
<dbReference type="PANTHER" id="PTHR46512:SF10">
    <property type="entry name" value="FK506-BINDING PROTEIN-LIKE"/>
    <property type="match status" value="1"/>
</dbReference>
<evidence type="ECO:0000313" key="3">
    <source>
        <dbReference type="EMBL" id="JAG50779.1"/>
    </source>
</evidence>
<keyword evidence="1" id="KW-0802">TPR repeat</keyword>
<evidence type="ECO:0000313" key="2">
    <source>
        <dbReference type="EMBL" id="JAG14807.1"/>
    </source>
</evidence>
<dbReference type="SMART" id="SM00028">
    <property type="entry name" value="TPR"/>
    <property type="match status" value="3"/>
</dbReference>
<name>A0A0A9X252_LYGHE</name>
<dbReference type="PROSITE" id="PS50005">
    <property type="entry name" value="TPR"/>
    <property type="match status" value="1"/>
</dbReference>
<dbReference type="InterPro" id="IPR050754">
    <property type="entry name" value="FKBP4/5/8-like"/>
</dbReference>
<dbReference type="AlphaFoldDB" id="A0A0A9X252"/>
<reference evidence="3" key="3">
    <citation type="submission" date="2014-09" db="EMBL/GenBank/DDBJ databases">
        <authorList>
            <person name="Magalhaes I.L.F."/>
            <person name="Oliveira U."/>
            <person name="Santos F.R."/>
            <person name="Vidigal T.H.D.A."/>
            <person name="Brescovit A.D."/>
            <person name="Santos A.J."/>
        </authorList>
    </citation>
    <scope>NUCLEOTIDE SEQUENCE</scope>
</reference>
<dbReference type="InterPro" id="IPR019734">
    <property type="entry name" value="TPR_rpt"/>
</dbReference>